<dbReference type="CDD" id="cd11053">
    <property type="entry name" value="CYP110-like"/>
    <property type="match status" value="1"/>
</dbReference>
<keyword evidence="3" id="KW-0408">Iron</keyword>
<dbReference type="EMBL" id="MQUR01000062">
    <property type="protein sequence ID" value="OLZ62099.1"/>
    <property type="molecule type" value="Genomic_DNA"/>
</dbReference>
<dbReference type="InterPro" id="IPR001128">
    <property type="entry name" value="Cyt_P450"/>
</dbReference>
<comment type="similarity">
    <text evidence="2 3">Belongs to the cytochrome P450 family.</text>
</comment>
<organism evidence="5 6">
    <name type="scientific">Streptomyces amritsarensis</name>
    <dbReference type="NCBI Taxonomy" id="681158"/>
    <lineage>
        <taxon>Bacteria</taxon>
        <taxon>Bacillati</taxon>
        <taxon>Actinomycetota</taxon>
        <taxon>Actinomycetes</taxon>
        <taxon>Kitasatosporales</taxon>
        <taxon>Streptomycetaceae</taxon>
        <taxon>Streptomyces</taxon>
    </lineage>
</organism>
<dbReference type="PRINTS" id="PR00385">
    <property type="entry name" value="P450"/>
</dbReference>
<keyword evidence="3" id="KW-0349">Heme</keyword>
<dbReference type="PRINTS" id="PR00463">
    <property type="entry name" value="EP450I"/>
</dbReference>
<dbReference type="Proteomes" id="UP000187151">
    <property type="component" value="Unassembled WGS sequence"/>
</dbReference>
<evidence type="ECO:0000256" key="4">
    <source>
        <dbReference type="SAM" id="MobiDB-lite"/>
    </source>
</evidence>
<evidence type="ECO:0000313" key="5">
    <source>
        <dbReference type="EMBL" id="OLZ62099.1"/>
    </source>
</evidence>
<keyword evidence="3" id="KW-0503">Monooxygenase</keyword>
<feature type="region of interest" description="Disordered" evidence="4">
    <location>
        <begin position="1"/>
        <end position="26"/>
    </location>
</feature>
<dbReference type="Pfam" id="PF00067">
    <property type="entry name" value="p450"/>
    <property type="match status" value="1"/>
</dbReference>
<keyword evidence="3" id="KW-0560">Oxidoreductase</keyword>
<dbReference type="InterPro" id="IPR036396">
    <property type="entry name" value="Cyt_P450_sf"/>
</dbReference>
<evidence type="ECO:0000256" key="2">
    <source>
        <dbReference type="ARBA" id="ARBA00010617"/>
    </source>
</evidence>
<dbReference type="PANTHER" id="PTHR24305:SF166">
    <property type="entry name" value="CYTOCHROME P450 12A4, MITOCHONDRIAL-RELATED"/>
    <property type="match status" value="1"/>
</dbReference>
<sequence length="452" mass="50288">MTSGIDDLPTALSAPVTGSTRRPPGPRLPAVVQTLLFAQYRHRLFPYLKRRHGDVFTLRLTAPTRHLVILTRQEDIRTVFGGPVEVLHAGEGNAIMGPALGEHSVLLTDEAEHRRSRRLLMPAFTGAALAGYREMVGELTRAEVESWPEGTVFGSHERMQALTLEVILQVVFGVTDEARLRRMRPLVRGIADIGPVTLLGLPYPLLARFGPWRRHIGLQRRLDELLYAEIGRRRRAADLHSRTDVLSRLLQAAQTEEAGGGFSDAELRDQLITLLLAGHETTATGLAWALHELVRRPEQLRRAQRAADEGDDAYLTAVAKEALRLKPVVYEVARQLTQPLTVGGYRLPAGATVMPAIGMVQSDPAYHDQPDRFRPERFLDGQPPANTWIPFGGGARRCIGAGFALLEATVALREVLRRYEIRPDRPAPERQKAHHVTLIPSRGARLVVSRRR</sequence>
<gene>
    <name evidence="5" type="ORF">AVW11_23815</name>
</gene>
<dbReference type="Gene3D" id="1.10.630.10">
    <property type="entry name" value="Cytochrome P450"/>
    <property type="match status" value="1"/>
</dbReference>
<proteinExistence type="inferred from homology"/>
<dbReference type="InterPro" id="IPR002401">
    <property type="entry name" value="Cyt_P450_E_grp-I"/>
</dbReference>
<accession>A0ABX3FYE9</accession>
<dbReference type="SUPFAM" id="SSF48264">
    <property type="entry name" value="Cytochrome P450"/>
    <property type="match status" value="1"/>
</dbReference>
<keyword evidence="6" id="KW-1185">Reference proteome</keyword>
<evidence type="ECO:0000256" key="1">
    <source>
        <dbReference type="ARBA" id="ARBA00001971"/>
    </source>
</evidence>
<dbReference type="PROSITE" id="PS00086">
    <property type="entry name" value="CYTOCHROME_P450"/>
    <property type="match status" value="1"/>
</dbReference>
<keyword evidence="3" id="KW-0479">Metal-binding</keyword>
<comment type="caution">
    <text evidence="5">The sequence shown here is derived from an EMBL/GenBank/DDBJ whole genome shotgun (WGS) entry which is preliminary data.</text>
</comment>
<dbReference type="InterPro" id="IPR050121">
    <property type="entry name" value="Cytochrome_P450_monoxygenase"/>
</dbReference>
<name>A0ABX3FYE9_9ACTN</name>
<evidence type="ECO:0000256" key="3">
    <source>
        <dbReference type="RuleBase" id="RU000461"/>
    </source>
</evidence>
<dbReference type="PANTHER" id="PTHR24305">
    <property type="entry name" value="CYTOCHROME P450"/>
    <property type="match status" value="1"/>
</dbReference>
<dbReference type="RefSeq" id="WP_051700663.1">
    <property type="nucleotide sequence ID" value="NZ_MQUR01000062.1"/>
</dbReference>
<protein>
    <submittedName>
        <fullName evidence="5">Cytochrome P450</fullName>
    </submittedName>
</protein>
<reference evidence="5 6" key="1">
    <citation type="submission" date="2016-01" db="EMBL/GenBank/DDBJ databases">
        <title>Streptomyces amritsarensis strain MTCC 11845 genome sequencing and assembly.</title>
        <authorList>
            <person name="Sharma D."/>
            <person name="Nair G.R."/>
            <person name="Kaur G."/>
            <person name="Manhas R.K."/>
            <person name="Mayilraj S."/>
        </authorList>
    </citation>
    <scope>NUCLEOTIDE SEQUENCE [LARGE SCALE GENOMIC DNA]</scope>
    <source>
        <strain evidence="5 6">MTCC 11845</strain>
    </source>
</reference>
<comment type="cofactor">
    <cofactor evidence="1">
        <name>heme</name>
        <dbReference type="ChEBI" id="CHEBI:30413"/>
    </cofactor>
</comment>
<dbReference type="InterPro" id="IPR017972">
    <property type="entry name" value="Cyt_P450_CS"/>
</dbReference>
<evidence type="ECO:0000313" key="6">
    <source>
        <dbReference type="Proteomes" id="UP000187151"/>
    </source>
</evidence>